<dbReference type="GO" id="GO:0005576">
    <property type="term" value="C:extracellular region"/>
    <property type="evidence" value="ECO:0007669"/>
    <property type="project" value="UniProtKB-SubCell"/>
</dbReference>
<name>A0A8H4C8Q3_COLGL</name>
<organism evidence="16 17">
    <name type="scientific">Colletotrichum gloeosporioides</name>
    <name type="common">Anthracnose fungus</name>
    <name type="synonym">Glomerella cingulata</name>
    <dbReference type="NCBI Taxonomy" id="474922"/>
    <lineage>
        <taxon>Eukaryota</taxon>
        <taxon>Fungi</taxon>
        <taxon>Dikarya</taxon>
        <taxon>Ascomycota</taxon>
        <taxon>Pezizomycotina</taxon>
        <taxon>Sordariomycetes</taxon>
        <taxon>Hypocreomycetidae</taxon>
        <taxon>Glomerellales</taxon>
        <taxon>Glomerellaceae</taxon>
        <taxon>Colletotrichum</taxon>
        <taxon>Colletotrichum gloeosporioides species complex</taxon>
    </lineage>
</organism>
<dbReference type="InterPro" id="IPR001842">
    <property type="entry name" value="Peptidase_M36"/>
</dbReference>
<keyword evidence="6 13" id="KW-0732">Signal</keyword>
<dbReference type="Gene3D" id="3.10.170.10">
    <property type="match status" value="1"/>
</dbReference>
<evidence type="ECO:0000256" key="1">
    <source>
        <dbReference type="ARBA" id="ARBA00004613"/>
    </source>
</evidence>
<evidence type="ECO:0000256" key="2">
    <source>
        <dbReference type="ARBA" id="ARBA00006006"/>
    </source>
</evidence>
<evidence type="ECO:0000256" key="5">
    <source>
        <dbReference type="ARBA" id="ARBA00022723"/>
    </source>
</evidence>
<dbReference type="RefSeq" id="XP_045258520.1">
    <property type="nucleotide sequence ID" value="XM_045401518.1"/>
</dbReference>
<evidence type="ECO:0000256" key="11">
    <source>
        <dbReference type="PIRSR" id="PIRSR601842-1"/>
    </source>
</evidence>
<keyword evidence="10 13" id="KW-0865">Zymogen</keyword>
<reference evidence="16" key="2">
    <citation type="submission" date="2020-03" db="EMBL/GenBank/DDBJ databases">
        <authorList>
            <person name="Fu F.-F."/>
            <person name="Chen J."/>
        </authorList>
    </citation>
    <scope>NUCLEOTIDE SEQUENCE</scope>
    <source>
        <strain evidence="16">Lc1</strain>
    </source>
</reference>
<keyword evidence="7 13" id="KW-0378">Hydrolase</keyword>
<dbReference type="GO" id="GO:0008270">
    <property type="term" value="F:zinc ion binding"/>
    <property type="evidence" value="ECO:0007669"/>
    <property type="project" value="InterPro"/>
</dbReference>
<comment type="similarity">
    <text evidence="2 13">Belongs to the peptidase M36 family.</text>
</comment>
<feature type="compositionally biased region" description="Polar residues" evidence="14">
    <location>
        <begin position="185"/>
        <end position="200"/>
    </location>
</feature>
<keyword evidence="9 13" id="KW-0482">Metalloprotease</keyword>
<feature type="active site" evidence="11">
    <location>
        <position position="341"/>
    </location>
</feature>
<dbReference type="GeneID" id="69008571"/>
<evidence type="ECO:0000313" key="17">
    <source>
        <dbReference type="Proteomes" id="UP000613401"/>
    </source>
</evidence>
<evidence type="ECO:0000256" key="9">
    <source>
        <dbReference type="ARBA" id="ARBA00023049"/>
    </source>
</evidence>
<dbReference type="InterPro" id="IPR011096">
    <property type="entry name" value="FTP_domain"/>
</dbReference>
<evidence type="ECO:0000259" key="15">
    <source>
        <dbReference type="PROSITE" id="PS51186"/>
    </source>
</evidence>
<feature type="domain" description="N-acetyltransferase" evidence="15">
    <location>
        <begin position="465"/>
        <end position="672"/>
    </location>
</feature>
<evidence type="ECO:0000256" key="13">
    <source>
        <dbReference type="RuleBase" id="RU364017"/>
    </source>
</evidence>
<evidence type="ECO:0000256" key="14">
    <source>
        <dbReference type="SAM" id="MobiDB-lite"/>
    </source>
</evidence>
<dbReference type="InterPro" id="IPR050371">
    <property type="entry name" value="Fungal_virulence_M36"/>
</dbReference>
<protein>
    <recommendedName>
        <fullName evidence="13">Extracellular metalloproteinase</fullName>
        <ecNumber evidence="13">3.4.24.-</ecNumber>
    </recommendedName>
    <alternativeName>
        <fullName evidence="13">Fungalysin</fullName>
    </alternativeName>
</protein>
<sequence>MLLFGALMLLGLASQAVAHPAQATRQLSKRTQLLNSYRFNTVSSYIAVDGATFPEPKATTERRHKRADYIEIATLKLRETVPQAEFRLVDDSYVGSNGVAHVHFQQTVDGIDVDNAQFNVNLAYVQVNGSVALAWRVETDIGTNWLHTYIDATTGKDISGVVDYTNTATYEVYPWGAMSPDESTRQSVANPEDTATSPFGWHSDNTQEYTILHGNNAFVTISSGNNPSSPSLLFSYPYSPATTDPASYVEASATQGFYIVNKFHDILYKLGFDEDAGNFQANNNGKGGASGDPLELIVQASGGSAQIYVPADGRSPRLSMGVWSGTPRRDSMFDATILLHEYMHGVTGRLVGGPATSGCLSDMNGLSINEGYSDFVPTLLRVKEGDTRSMDYTIADWATGQPIGLRSHYVSTSLETTPLTYSSLNDLVSTGGFDLATVWASVLYDVFWNMVDTYGIGDPMMASEIRIRLAKSSDADAIGKVHNEALNQFHEFYQAFYEHPIEQIILVNTRSVVQTPKNQFYVAVDESDTVVGFIRYHVVDATGPSDATTTVEAHETPAVTTPASNLFAVKDHMKELWERFGHPREDEMDVCYEKAVDGRKHNYIKHIMVDPKYQRKGIGAKLLRTVTDISDAERVPTFLVASAEGYGLYKRLGFEDLETWTIDNGRWAKEIVQHEHELGLTGNETLIERFAGTQEVEKYMMRWETRE</sequence>
<evidence type="ECO:0000256" key="8">
    <source>
        <dbReference type="ARBA" id="ARBA00022833"/>
    </source>
</evidence>
<gene>
    <name evidence="16" type="ORF">GCG54_00001402</name>
</gene>
<dbReference type="GO" id="GO:0006508">
    <property type="term" value="P:proteolysis"/>
    <property type="evidence" value="ECO:0007669"/>
    <property type="project" value="UniProtKB-KW"/>
</dbReference>
<proteinExistence type="inferred from homology"/>
<dbReference type="SUPFAM" id="SSF55729">
    <property type="entry name" value="Acyl-CoA N-acyltransferases (Nat)"/>
    <property type="match status" value="1"/>
</dbReference>
<comment type="subcellular location">
    <subcellularLocation>
        <location evidence="1 13">Secreted</location>
    </subcellularLocation>
</comment>
<dbReference type="Pfam" id="PF13508">
    <property type="entry name" value="Acetyltransf_7"/>
    <property type="match status" value="1"/>
</dbReference>
<dbReference type="Gene3D" id="3.40.630.30">
    <property type="match status" value="1"/>
</dbReference>
<evidence type="ECO:0000313" key="16">
    <source>
        <dbReference type="EMBL" id="KAF3799360.1"/>
    </source>
</evidence>
<dbReference type="PANTHER" id="PTHR33478">
    <property type="entry name" value="EXTRACELLULAR METALLOPROTEINASE MEP"/>
    <property type="match status" value="1"/>
</dbReference>
<dbReference type="Pfam" id="PF02128">
    <property type="entry name" value="Peptidase_M36"/>
    <property type="match status" value="1"/>
</dbReference>
<dbReference type="SUPFAM" id="SSF55486">
    <property type="entry name" value="Metalloproteases ('zincins'), catalytic domain"/>
    <property type="match status" value="1"/>
</dbReference>
<dbReference type="GO" id="GO:0016747">
    <property type="term" value="F:acyltransferase activity, transferring groups other than amino-acyl groups"/>
    <property type="evidence" value="ECO:0007669"/>
    <property type="project" value="InterPro"/>
</dbReference>
<feature type="chain" id="PRO_5034418938" description="Extracellular metalloproteinase" evidence="13">
    <location>
        <begin position="19"/>
        <end position="707"/>
    </location>
</feature>
<dbReference type="InterPro" id="IPR016181">
    <property type="entry name" value="Acyl_CoA_acyltransferase"/>
</dbReference>
<evidence type="ECO:0000256" key="10">
    <source>
        <dbReference type="ARBA" id="ARBA00023145"/>
    </source>
</evidence>
<feature type="binding site" evidence="12">
    <location>
        <position position="370"/>
    </location>
    <ligand>
        <name>Zn(2+)</name>
        <dbReference type="ChEBI" id="CHEBI:29105"/>
        <note>catalytic</note>
    </ligand>
</feature>
<comment type="caution">
    <text evidence="16">The sequence shown here is derived from an EMBL/GenBank/DDBJ whole genome shotgun (WGS) entry which is preliminary data.</text>
</comment>
<evidence type="ECO:0000256" key="7">
    <source>
        <dbReference type="ARBA" id="ARBA00022801"/>
    </source>
</evidence>
<feature type="binding site" evidence="12">
    <location>
        <position position="340"/>
    </location>
    <ligand>
        <name>Zn(2+)</name>
        <dbReference type="ChEBI" id="CHEBI:29105"/>
        <note>catalytic</note>
    </ligand>
</feature>
<reference evidence="16" key="1">
    <citation type="journal article" date="2020" name="Phytopathology">
        <title>Genome sequence and comparative analysis of Colletotrichum gloeosporioides isolated from Liriodendron leaves.</title>
        <authorList>
            <person name="Fu F.F."/>
            <person name="Hao Z."/>
            <person name="Wang P."/>
            <person name="Lu Y."/>
            <person name="Xue L.J."/>
            <person name="Wei G."/>
            <person name="Tian Y."/>
            <person name="Baishi H."/>
            <person name="Xu H."/>
            <person name="Shi J."/>
            <person name="Cheng T."/>
            <person name="Wang G."/>
            <person name="Yi Y."/>
            <person name="Chen J."/>
        </authorList>
    </citation>
    <scope>NUCLEOTIDE SEQUENCE</scope>
    <source>
        <strain evidence="16">Lc1</strain>
    </source>
</reference>
<dbReference type="PROSITE" id="PS51186">
    <property type="entry name" value="GNAT"/>
    <property type="match status" value="1"/>
</dbReference>
<dbReference type="EMBL" id="WVTB01000085">
    <property type="protein sequence ID" value="KAF3799360.1"/>
    <property type="molecule type" value="Genomic_DNA"/>
</dbReference>
<dbReference type="Gene3D" id="1.10.390.10">
    <property type="entry name" value="Neutral Protease Domain 2"/>
    <property type="match status" value="1"/>
</dbReference>
<dbReference type="AlphaFoldDB" id="A0A8H4C8Q3"/>
<keyword evidence="3 13" id="KW-0964">Secreted</keyword>
<feature type="signal peptide" evidence="13">
    <location>
        <begin position="1"/>
        <end position="18"/>
    </location>
</feature>
<feature type="region of interest" description="Disordered" evidence="14">
    <location>
        <begin position="181"/>
        <end position="200"/>
    </location>
</feature>
<dbReference type="PANTHER" id="PTHR33478:SF1">
    <property type="entry name" value="EXTRACELLULAR METALLOPROTEINASE MEP"/>
    <property type="match status" value="1"/>
</dbReference>
<dbReference type="InterPro" id="IPR027268">
    <property type="entry name" value="Peptidase_M4/M1_CTD_sf"/>
</dbReference>
<dbReference type="Proteomes" id="UP000613401">
    <property type="component" value="Unassembled WGS sequence"/>
</dbReference>
<accession>A0A8H4C8Q3</accession>
<keyword evidence="5 12" id="KW-0479">Metal-binding</keyword>
<evidence type="ECO:0000256" key="4">
    <source>
        <dbReference type="ARBA" id="ARBA00022670"/>
    </source>
</evidence>
<keyword evidence="4 13" id="KW-0645">Protease</keyword>
<evidence type="ECO:0000256" key="6">
    <source>
        <dbReference type="ARBA" id="ARBA00022729"/>
    </source>
</evidence>
<evidence type="ECO:0000256" key="3">
    <source>
        <dbReference type="ARBA" id="ARBA00022525"/>
    </source>
</evidence>
<dbReference type="GO" id="GO:0004222">
    <property type="term" value="F:metalloendopeptidase activity"/>
    <property type="evidence" value="ECO:0007669"/>
    <property type="project" value="InterPro"/>
</dbReference>
<dbReference type="CDD" id="cd04301">
    <property type="entry name" value="NAT_SF"/>
    <property type="match status" value="1"/>
</dbReference>
<dbReference type="InterPro" id="IPR000182">
    <property type="entry name" value="GNAT_dom"/>
</dbReference>
<dbReference type="EC" id="3.4.24.-" evidence="13"/>
<keyword evidence="17" id="KW-1185">Reference proteome</keyword>
<comment type="cofactor">
    <cofactor evidence="12">
        <name>Zn(2+)</name>
        <dbReference type="ChEBI" id="CHEBI:29105"/>
    </cofactor>
    <text evidence="12">Binds 1 zinc ion per subunit.</text>
</comment>
<keyword evidence="8 12" id="KW-0862">Zinc</keyword>
<dbReference type="Pfam" id="PF07504">
    <property type="entry name" value="FTP"/>
    <property type="match status" value="1"/>
</dbReference>
<evidence type="ECO:0000256" key="12">
    <source>
        <dbReference type="PIRSR" id="PIRSR601842-2"/>
    </source>
</evidence>
<feature type="binding site" evidence="12">
    <location>
        <position position="344"/>
    </location>
    <ligand>
        <name>Zn(2+)</name>
        <dbReference type="ChEBI" id="CHEBI:29105"/>
        <note>catalytic</note>
    </ligand>
</feature>